<dbReference type="AlphaFoldDB" id="C5FUH8"/>
<keyword evidence="3" id="KW-1185">Reference proteome</keyword>
<protein>
    <submittedName>
        <fullName evidence="2">Uncharacterized protein</fullName>
    </submittedName>
</protein>
<dbReference type="Proteomes" id="UP000002035">
    <property type="component" value="Unassembled WGS sequence"/>
</dbReference>
<dbReference type="RefSeq" id="XP_002844417.1">
    <property type="nucleotide sequence ID" value="XM_002844371.1"/>
</dbReference>
<feature type="region of interest" description="Disordered" evidence="1">
    <location>
        <begin position="231"/>
        <end position="262"/>
    </location>
</feature>
<feature type="region of interest" description="Disordered" evidence="1">
    <location>
        <begin position="138"/>
        <end position="217"/>
    </location>
</feature>
<dbReference type="OrthoDB" id="306690at2759"/>
<evidence type="ECO:0000313" key="2">
    <source>
        <dbReference type="EMBL" id="EEQ33562.1"/>
    </source>
</evidence>
<sequence>MIPERVMCYREDTGIYLEDKPDNILPGNYDVDSIPLGKHLYRSQNTRLKLYNLPHSRLSKTCDLILASPIQLPTSPMAVAKRAQEGTPAKGDHKLIPNSRDRYAPSPYNKASETDIDMLLAEGKAAAVSSYAAGTSKPENAAHKSLHDIPSNNGSITIRGTASMPRGDNKSKATGSPSNPSIPDAPIRNDTNNRMPIPLPQKPLEPRKPCSPGQARLQHNSPMEAEFSPNYHQLTPLTSPSQRPEALIEGGMTPTSVTPPNALPSKCMTEHEFQNLEPQGLQDLRSWLLFTGYYDEDYRQKTISRHRRLVALDEERAELIREEQYERQAFADRSNIGLPSPSFSHMVIAGTRNTTPCSSSALLSHSEPQGNGSARRASTPTTELSKIENENTHKNKESQQKIVRPDGQAIPNDPKSQGLFPWILTQGGARDRQPNNNYPSSLCGGRKPSKRLEIDDNQGERQPGIKYARHQIPDTEFKTYELAHIPPVGFSLRSSTTLDTSYFLPEVTIDTYYLVRRSNRREESSDHPRRNYVTLFLSTSTEDTSVKPLPLNEVILRFTPNLISSIYKAYKRAS</sequence>
<organism evidence="2 3">
    <name type="scientific">Arthroderma otae (strain ATCC MYA-4605 / CBS 113480)</name>
    <name type="common">Microsporum canis</name>
    <dbReference type="NCBI Taxonomy" id="554155"/>
    <lineage>
        <taxon>Eukaryota</taxon>
        <taxon>Fungi</taxon>
        <taxon>Dikarya</taxon>
        <taxon>Ascomycota</taxon>
        <taxon>Pezizomycotina</taxon>
        <taxon>Eurotiomycetes</taxon>
        <taxon>Eurotiomycetidae</taxon>
        <taxon>Onygenales</taxon>
        <taxon>Arthrodermataceae</taxon>
        <taxon>Microsporum</taxon>
    </lineage>
</organism>
<name>C5FUH8_ARTOC</name>
<dbReference type="GeneID" id="9227297"/>
<evidence type="ECO:0000256" key="1">
    <source>
        <dbReference type="SAM" id="MobiDB-lite"/>
    </source>
</evidence>
<dbReference type="STRING" id="554155.C5FUH8"/>
<proteinExistence type="predicted"/>
<feature type="compositionally biased region" description="Polar residues" evidence="1">
    <location>
        <begin position="356"/>
        <end position="384"/>
    </location>
</feature>
<dbReference type="HOGENOM" id="CLU_474835_0_0_1"/>
<feature type="compositionally biased region" description="Polar residues" evidence="1">
    <location>
        <begin position="231"/>
        <end position="242"/>
    </location>
</feature>
<dbReference type="EMBL" id="DS995706">
    <property type="protein sequence ID" value="EEQ33562.1"/>
    <property type="molecule type" value="Genomic_DNA"/>
</dbReference>
<accession>C5FUH8</accession>
<dbReference type="eggNOG" id="KOG1902">
    <property type="taxonomic scope" value="Eukaryota"/>
</dbReference>
<feature type="compositionally biased region" description="Polar residues" evidence="1">
    <location>
        <begin position="150"/>
        <end position="160"/>
    </location>
</feature>
<feature type="region of interest" description="Disordered" evidence="1">
    <location>
        <begin position="356"/>
        <end position="461"/>
    </location>
</feature>
<gene>
    <name evidence="2" type="ORF">MCYG_06381</name>
</gene>
<feature type="region of interest" description="Disordered" evidence="1">
    <location>
        <begin position="85"/>
        <end position="107"/>
    </location>
</feature>
<dbReference type="VEuPathDB" id="FungiDB:MCYG_06381"/>
<feature type="compositionally biased region" description="Basic and acidic residues" evidence="1">
    <location>
        <begin position="90"/>
        <end position="103"/>
    </location>
</feature>
<feature type="compositionally biased region" description="Polar residues" evidence="1">
    <location>
        <begin position="172"/>
        <end position="181"/>
    </location>
</feature>
<reference evidence="3" key="1">
    <citation type="journal article" date="2012" name="MBio">
        <title>Comparative genome analysis of Trichophyton rubrum and related dermatophytes reveals candidate genes involved in infection.</title>
        <authorList>
            <person name="Martinez D.A."/>
            <person name="Oliver B.G."/>
            <person name="Graeser Y."/>
            <person name="Goldberg J.M."/>
            <person name="Li W."/>
            <person name="Martinez-Rossi N.M."/>
            <person name="Monod M."/>
            <person name="Shelest E."/>
            <person name="Barton R.C."/>
            <person name="Birch E."/>
            <person name="Brakhage A.A."/>
            <person name="Chen Z."/>
            <person name="Gurr S.J."/>
            <person name="Heiman D."/>
            <person name="Heitman J."/>
            <person name="Kosti I."/>
            <person name="Rossi A."/>
            <person name="Saif S."/>
            <person name="Samalova M."/>
            <person name="Saunders C.W."/>
            <person name="Shea T."/>
            <person name="Summerbell R.C."/>
            <person name="Xu J."/>
            <person name="Young S."/>
            <person name="Zeng Q."/>
            <person name="Birren B.W."/>
            <person name="Cuomo C.A."/>
            <person name="White T.C."/>
        </authorList>
    </citation>
    <scope>NUCLEOTIDE SEQUENCE [LARGE SCALE GENOMIC DNA]</scope>
    <source>
        <strain evidence="3">ATCC MYA-4605 / CBS 113480</strain>
    </source>
</reference>
<feature type="compositionally biased region" description="Basic and acidic residues" evidence="1">
    <location>
        <begin position="385"/>
        <end position="399"/>
    </location>
</feature>
<evidence type="ECO:0000313" key="3">
    <source>
        <dbReference type="Proteomes" id="UP000002035"/>
    </source>
</evidence>